<name>A0ABN2U4Y9_9MICO</name>
<evidence type="ECO:0008006" key="3">
    <source>
        <dbReference type="Google" id="ProtNLM"/>
    </source>
</evidence>
<accession>A0ABN2U4Y9</accession>
<sequence length="112" mass="11601">MPHLGGDGTIVVGTDWSGEHHDYRDTVMIYGCVSPALGGRVSLVTNGTGVQVRPDTVTIDPSGSGIIAFRVTVSQDASAGLRIQHHGGGEDDISGPLVAADGDGWHFVPHSQ</sequence>
<dbReference type="Proteomes" id="UP001501285">
    <property type="component" value="Unassembled WGS sequence"/>
</dbReference>
<evidence type="ECO:0000313" key="2">
    <source>
        <dbReference type="Proteomes" id="UP001501285"/>
    </source>
</evidence>
<evidence type="ECO:0000313" key="1">
    <source>
        <dbReference type="EMBL" id="GAA2027832.1"/>
    </source>
</evidence>
<proteinExistence type="predicted"/>
<comment type="caution">
    <text evidence="1">The sequence shown here is derived from an EMBL/GenBank/DDBJ whole genome shotgun (WGS) entry which is preliminary data.</text>
</comment>
<keyword evidence="2" id="KW-1185">Reference proteome</keyword>
<reference evidence="1 2" key="1">
    <citation type="journal article" date="2019" name="Int. J. Syst. Evol. Microbiol.">
        <title>The Global Catalogue of Microorganisms (GCM) 10K type strain sequencing project: providing services to taxonomists for standard genome sequencing and annotation.</title>
        <authorList>
            <consortium name="The Broad Institute Genomics Platform"/>
            <consortium name="The Broad Institute Genome Sequencing Center for Infectious Disease"/>
            <person name="Wu L."/>
            <person name="Ma J."/>
        </authorList>
    </citation>
    <scope>NUCLEOTIDE SEQUENCE [LARGE SCALE GENOMIC DNA]</scope>
    <source>
        <strain evidence="1 2">JCM 14283</strain>
    </source>
</reference>
<protein>
    <recommendedName>
        <fullName evidence="3">Glycosyl hydrolase family 98 putative carbohydrate-binding module domain-containing protein</fullName>
    </recommendedName>
</protein>
<organism evidence="1 2">
    <name type="scientific">Terrabacter terrae</name>
    <dbReference type="NCBI Taxonomy" id="318434"/>
    <lineage>
        <taxon>Bacteria</taxon>
        <taxon>Bacillati</taxon>
        <taxon>Actinomycetota</taxon>
        <taxon>Actinomycetes</taxon>
        <taxon>Micrococcales</taxon>
        <taxon>Intrasporangiaceae</taxon>
        <taxon>Terrabacter</taxon>
    </lineage>
</organism>
<dbReference type="EMBL" id="BAAANB010000008">
    <property type="protein sequence ID" value="GAA2027832.1"/>
    <property type="molecule type" value="Genomic_DNA"/>
</dbReference>
<gene>
    <name evidence="1" type="ORF">GCM10009740_16880</name>
</gene>